<evidence type="ECO:0000256" key="5">
    <source>
        <dbReference type="ARBA" id="ARBA00022989"/>
    </source>
</evidence>
<dbReference type="InterPro" id="IPR005548">
    <property type="entry name" value="Cell_div_FtsQ/DivIB_C"/>
</dbReference>
<keyword evidence="2 8" id="KW-1003">Cell membrane</keyword>
<keyword evidence="3 8" id="KW-0132">Cell division</keyword>
<dbReference type="RefSeq" id="WP_155669492.1">
    <property type="nucleotide sequence ID" value="NZ_WOCA01000012.1"/>
</dbReference>
<keyword evidence="5 8" id="KW-1133">Transmembrane helix</keyword>
<gene>
    <name evidence="8" type="primary">divIB</name>
    <name evidence="11" type="ORF">GMD78_14270</name>
</gene>
<dbReference type="HAMAP" id="MF_00912">
    <property type="entry name" value="DivIB"/>
    <property type="match status" value="1"/>
</dbReference>
<dbReference type="InterPro" id="IPR026580">
    <property type="entry name" value="DivIB"/>
</dbReference>
<dbReference type="Gene3D" id="3.10.20.310">
    <property type="entry name" value="membrane protein fhac"/>
    <property type="match status" value="1"/>
</dbReference>
<dbReference type="InterPro" id="IPR034746">
    <property type="entry name" value="POTRA"/>
</dbReference>
<dbReference type="GO" id="GO:0005886">
    <property type="term" value="C:plasma membrane"/>
    <property type="evidence" value="ECO:0007669"/>
    <property type="project" value="UniProtKB-SubCell"/>
</dbReference>
<dbReference type="PROSITE" id="PS51779">
    <property type="entry name" value="POTRA"/>
    <property type="match status" value="1"/>
</dbReference>
<feature type="domain" description="POTRA" evidence="10">
    <location>
        <begin position="50"/>
        <end position="118"/>
    </location>
</feature>
<organism evidence="11 12">
    <name type="scientific">Ornithinibacillus caprae</name>
    <dbReference type="NCBI Taxonomy" id="2678566"/>
    <lineage>
        <taxon>Bacteria</taxon>
        <taxon>Bacillati</taxon>
        <taxon>Bacillota</taxon>
        <taxon>Bacilli</taxon>
        <taxon>Bacillales</taxon>
        <taxon>Bacillaceae</taxon>
        <taxon>Ornithinibacillus</taxon>
    </lineage>
</organism>
<evidence type="ECO:0000256" key="1">
    <source>
        <dbReference type="ARBA" id="ARBA00004370"/>
    </source>
</evidence>
<keyword evidence="4 8" id="KW-0812">Transmembrane</keyword>
<dbReference type="GO" id="GO:0032153">
    <property type="term" value="C:cell division site"/>
    <property type="evidence" value="ECO:0007669"/>
    <property type="project" value="UniProtKB-UniRule"/>
</dbReference>
<sequence>MSEKKIVSIEDRIPKLKQARKKKANRRLVFYLSIFFFLISIIVYLQSPLSHVKTINVKGNSYFTDESIIEQSNVSINTSIWSVNKEEVILALKGNPIIDSVDVQRKLPWTVDIHVSEHQRIGYMKDENLYFPILSNGAVLTEHGQELHNGDAPLLVGFTEEEYLHKLAQELSELPDSILNLISEVHWSPTTENKHKIMLYMNDGFLVDGTIRDFSNKMKVYPSIVSQLDPDEMGIIHIGVGAYFESFNQVTEEAEFDEVPSEEIDNENNEETEEEIENELDEE</sequence>
<name>A0A6N8FP02_9BACI</name>
<comment type="subcellular location">
    <subcellularLocation>
        <location evidence="8">Cell membrane</location>
        <topology evidence="8">Single-pass type II membrane protein</topology>
    </subcellularLocation>
    <subcellularLocation>
        <location evidence="1">Membrane</location>
    </subcellularLocation>
    <text evidence="8">Localizes to the division septum.</text>
</comment>
<dbReference type="InterPro" id="IPR013685">
    <property type="entry name" value="POTRA_FtsQ_type"/>
</dbReference>
<dbReference type="AlphaFoldDB" id="A0A6N8FP02"/>
<dbReference type="InterPro" id="IPR050487">
    <property type="entry name" value="FtsQ_DivIB"/>
</dbReference>
<dbReference type="Proteomes" id="UP000469125">
    <property type="component" value="Unassembled WGS sequence"/>
</dbReference>
<keyword evidence="12" id="KW-1185">Reference proteome</keyword>
<protein>
    <recommendedName>
        <fullName evidence="8">Cell division protein DivIB</fullName>
    </recommendedName>
</protein>
<dbReference type="Pfam" id="PF03799">
    <property type="entry name" value="FtsQ_DivIB_C"/>
    <property type="match status" value="1"/>
</dbReference>
<evidence type="ECO:0000256" key="8">
    <source>
        <dbReference type="HAMAP-Rule" id="MF_00912"/>
    </source>
</evidence>
<feature type="transmembrane region" description="Helical" evidence="8">
    <location>
        <begin position="28"/>
        <end position="45"/>
    </location>
</feature>
<evidence type="ECO:0000256" key="9">
    <source>
        <dbReference type="SAM" id="MobiDB-lite"/>
    </source>
</evidence>
<evidence type="ECO:0000256" key="2">
    <source>
        <dbReference type="ARBA" id="ARBA00022475"/>
    </source>
</evidence>
<evidence type="ECO:0000256" key="4">
    <source>
        <dbReference type="ARBA" id="ARBA00022692"/>
    </source>
</evidence>
<feature type="region of interest" description="Disordered" evidence="9">
    <location>
        <begin position="254"/>
        <end position="283"/>
    </location>
</feature>
<comment type="caution">
    <text evidence="11">The sequence shown here is derived from an EMBL/GenBank/DDBJ whole genome shotgun (WGS) entry which is preliminary data.</text>
</comment>
<evidence type="ECO:0000313" key="11">
    <source>
        <dbReference type="EMBL" id="MUK89529.1"/>
    </source>
</evidence>
<dbReference type="Gene3D" id="3.40.50.10960">
    <property type="match status" value="1"/>
</dbReference>
<evidence type="ECO:0000256" key="7">
    <source>
        <dbReference type="ARBA" id="ARBA00023306"/>
    </source>
</evidence>
<evidence type="ECO:0000256" key="6">
    <source>
        <dbReference type="ARBA" id="ARBA00023136"/>
    </source>
</evidence>
<dbReference type="Pfam" id="PF08478">
    <property type="entry name" value="POTRA_1"/>
    <property type="match status" value="1"/>
</dbReference>
<keyword evidence="6 8" id="KW-0472">Membrane</keyword>
<dbReference type="EMBL" id="WOCA01000012">
    <property type="protein sequence ID" value="MUK89529.1"/>
    <property type="molecule type" value="Genomic_DNA"/>
</dbReference>
<comment type="similarity">
    <text evidence="8">Belongs to the FtsQ/DivIB family. DivIB subfamily.</text>
</comment>
<evidence type="ECO:0000256" key="3">
    <source>
        <dbReference type="ARBA" id="ARBA00022618"/>
    </source>
</evidence>
<reference evidence="11 12" key="1">
    <citation type="submission" date="2019-11" db="EMBL/GenBank/DDBJ databases">
        <authorList>
            <person name="Li X."/>
        </authorList>
    </citation>
    <scope>NUCLEOTIDE SEQUENCE [LARGE SCALE GENOMIC DNA]</scope>
    <source>
        <strain evidence="11 12">L9</strain>
    </source>
</reference>
<comment type="function">
    <text evidence="8">Cell division protein that may be involved in stabilizing or promoting the assembly of the division complex.</text>
</comment>
<dbReference type="PANTHER" id="PTHR37820:SF1">
    <property type="entry name" value="CELL DIVISION PROTEIN FTSQ"/>
    <property type="match status" value="1"/>
</dbReference>
<evidence type="ECO:0000313" key="12">
    <source>
        <dbReference type="Proteomes" id="UP000469125"/>
    </source>
</evidence>
<accession>A0A6N8FP02</accession>
<dbReference type="GO" id="GO:0043093">
    <property type="term" value="P:FtsZ-dependent cytokinesis"/>
    <property type="evidence" value="ECO:0007669"/>
    <property type="project" value="UniProtKB-UniRule"/>
</dbReference>
<keyword evidence="7 8" id="KW-0131">Cell cycle</keyword>
<evidence type="ECO:0000259" key="10">
    <source>
        <dbReference type="PROSITE" id="PS51779"/>
    </source>
</evidence>
<dbReference type="PANTHER" id="PTHR37820">
    <property type="entry name" value="CELL DIVISION PROTEIN DIVIB"/>
    <property type="match status" value="1"/>
</dbReference>
<proteinExistence type="inferred from homology"/>